<evidence type="ECO:0000256" key="4">
    <source>
        <dbReference type="PIRNR" id="PIRNR036492"/>
    </source>
</evidence>
<dbReference type="EMBL" id="AUXT01000198">
    <property type="protein sequence ID" value="KZN44127.1"/>
    <property type="molecule type" value="Genomic_DNA"/>
</dbReference>
<dbReference type="InterPro" id="IPR029510">
    <property type="entry name" value="Ald_DH_CS_GLU"/>
</dbReference>
<sequence>MKSERDSELEQKLFRLKTSFLAEPYTSSALRIEKLKVLKSAIVNYKSALVEAARKDFSQRAELDTVMADMIPTVNHIEYICRNLKHWMKPDKRNPGLEFLPSRTYVEYVPKGVVGIIAPWNYPIQLSLVPLATAIGAGNKVMLKLSEHTPNVNEVIKSILSGLSAECTVIEGDAETGGKFSELLFNHLFFTGSSHIGKKVYQASASNLVPVTLELGGKSPVIVLSDANIEKVVLDLAFTKLMNCGQICVAPDYVLVHQEVFDALVCKLKEKFESMHTINDSSGLLNERHKTRLVSMLEQAKSKGVSVWHSKPLEAAVASDFGVHLVFEPPRGLKVMQEEVFGPILSIFKVRDLEHAQSIVRSTEVPLACYLYTSDKCAQNDVKYRLECGSLSINEMLLHVAVADLPFGGVGSSGIGQYHSIEGFKTFSHGKGIFHSSDKAWRSKLFDKYSHLIGKILTWLYLK</sequence>
<dbReference type="Gene3D" id="3.40.605.10">
    <property type="entry name" value="Aldehyde Dehydrogenase, Chain A, domain 1"/>
    <property type="match status" value="1"/>
</dbReference>
<dbReference type="InterPro" id="IPR016162">
    <property type="entry name" value="Ald_DH_N"/>
</dbReference>
<dbReference type="InterPro" id="IPR015590">
    <property type="entry name" value="Aldehyde_DH_dom"/>
</dbReference>
<dbReference type="GO" id="GO:0005737">
    <property type="term" value="C:cytoplasm"/>
    <property type="evidence" value="ECO:0007669"/>
    <property type="project" value="TreeGrafter"/>
</dbReference>
<evidence type="ECO:0000256" key="1">
    <source>
        <dbReference type="ARBA" id="ARBA00009986"/>
    </source>
</evidence>
<feature type="active site" evidence="5 6">
    <location>
        <position position="214"/>
    </location>
</feature>
<evidence type="ECO:0000259" key="8">
    <source>
        <dbReference type="Pfam" id="PF00171"/>
    </source>
</evidence>
<keyword evidence="3" id="KW-0520">NAD</keyword>
<accession>A0A166ZB45</accession>
<dbReference type="GO" id="GO:0006081">
    <property type="term" value="P:aldehyde metabolic process"/>
    <property type="evidence" value="ECO:0007669"/>
    <property type="project" value="InterPro"/>
</dbReference>
<evidence type="ECO:0000256" key="2">
    <source>
        <dbReference type="ARBA" id="ARBA00023002"/>
    </source>
</evidence>
<dbReference type="PIRSF" id="PIRSF036492">
    <property type="entry name" value="ALDH"/>
    <property type="match status" value="1"/>
</dbReference>
<dbReference type="InterPro" id="IPR016163">
    <property type="entry name" value="Ald_DH_C"/>
</dbReference>
<evidence type="ECO:0000313" key="9">
    <source>
        <dbReference type="EMBL" id="KZN44127.1"/>
    </source>
</evidence>
<dbReference type="InterPro" id="IPR016161">
    <property type="entry name" value="Ald_DH/histidinol_DH"/>
</dbReference>
<evidence type="ECO:0000313" key="10">
    <source>
        <dbReference type="Proteomes" id="UP000076587"/>
    </source>
</evidence>
<dbReference type="AlphaFoldDB" id="A0A166ZB45"/>
<proteinExistence type="inferred from homology"/>
<dbReference type="Gene3D" id="3.40.309.10">
    <property type="entry name" value="Aldehyde Dehydrogenase, Chain A, domain 2"/>
    <property type="match status" value="1"/>
</dbReference>
<evidence type="ECO:0000256" key="5">
    <source>
        <dbReference type="PIRSR" id="PIRSR036492-1"/>
    </source>
</evidence>
<evidence type="ECO:0000256" key="7">
    <source>
        <dbReference type="RuleBase" id="RU003345"/>
    </source>
</evidence>
<dbReference type="RefSeq" id="WP_063378647.1">
    <property type="nucleotide sequence ID" value="NZ_AUXT01000198.1"/>
</dbReference>
<dbReference type="PANTHER" id="PTHR43570">
    <property type="entry name" value="ALDEHYDE DEHYDROGENASE"/>
    <property type="match status" value="1"/>
</dbReference>
<name>A0A166ZB45_9GAMM</name>
<dbReference type="PANTHER" id="PTHR43570:SF20">
    <property type="entry name" value="ALDEHYDE DEHYDROGENASE ALDX-RELATED"/>
    <property type="match status" value="1"/>
</dbReference>
<dbReference type="Proteomes" id="UP000076587">
    <property type="component" value="Unassembled WGS sequence"/>
</dbReference>
<gene>
    <name evidence="9" type="ORF">N482_17720</name>
</gene>
<protein>
    <recommendedName>
        <fullName evidence="4">Aldehyde dehydrogenase</fullName>
    </recommendedName>
</protein>
<organism evidence="9 10">
    <name type="scientific">Pseudoalteromonas luteoviolacea NCIMB 1942</name>
    <dbReference type="NCBI Taxonomy" id="1365253"/>
    <lineage>
        <taxon>Bacteria</taxon>
        <taxon>Pseudomonadati</taxon>
        <taxon>Pseudomonadota</taxon>
        <taxon>Gammaproteobacteria</taxon>
        <taxon>Alteromonadales</taxon>
        <taxon>Pseudoalteromonadaceae</taxon>
        <taxon>Pseudoalteromonas</taxon>
    </lineage>
</organism>
<keyword evidence="2 4" id="KW-0560">Oxidoreductase</keyword>
<reference evidence="9 10" key="1">
    <citation type="submission" date="2013-07" db="EMBL/GenBank/DDBJ databases">
        <title>Comparative Genomic and Metabolomic Analysis of Twelve Strains of Pseudoalteromonas luteoviolacea.</title>
        <authorList>
            <person name="Vynne N.G."/>
            <person name="Mansson M."/>
            <person name="Gram L."/>
        </authorList>
    </citation>
    <scope>NUCLEOTIDE SEQUENCE [LARGE SCALE GENOMIC DNA]</scope>
    <source>
        <strain evidence="9 10">NCIMB 1942</strain>
    </source>
</reference>
<evidence type="ECO:0000256" key="3">
    <source>
        <dbReference type="ARBA" id="ARBA00023027"/>
    </source>
</evidence>
<dbReference type="GO" id="GO:0004029">
    <property type="term" value="F:aldehyde dehydrogenase (NAD+) activity"/>
    <property type="evidence" value="ECO:0007669"/>
    <property type="project" value="TreeGrafter"/>
</dbReference>
<comment type="similarity">
    <text evidence="1 4 7">Belongs to the aldehyde dehydrogenase family.</text>
</comment>
<dbReference type="InterPro" id="IPR016160">
    <property type="entry name" value="Ald_DH_CS_CYS"/>
</dbReference>
<comment type="caution">
    <text evidence="9">The sequence shown here is derived from an EMBL/GenBank/DDBJ whole genome shotgun (WGS) entry which is preliminary data.</text>
</comment>
<dbReference type="InterPro" id="IPR012394">
    <property type="entry name" value="Aldehyde_DH_NAD(P)"/>
</dbReference>
<dbReference type="PROSITE" id="PS00687">
    <property type="entry name" value="ALDEHYDE_DEHYDR_GLU"/>
    <property type="match status" value="1"/>
</dbReference>
<dbReference type="Pfam" id="PF00171">
    <property type="entry name" value="Aldedh"/>
    <property type="match status" value="1"/>
</dbReference>
<feature type="active site" evidence="5">
    <location>
        <position position="248"/>
    </location>
</feature>
<dbReference type="PATRIC" id="fig|1365253.3.peg.4297"/>
<evidence type="ECO:0000256" key="6">
    <source>
        <dbReference type="PROSITE-ProRule" id="PRU10007"/>
    </source>
</evidence>
<feature type="domain" description="Aldehyde dehydrogenase" evidence="8">
    <location>
        <begin position="31"/>
        <end position="430"/>
    </location>
</feature>
<dbReference type="PROSITE" id="PS00070">
    <property type="entry name" value="ALDEHYDE_DEHYDR_CYS"/>
    <property type="match status" value="1"/>
</dbReference>
<dbReference type="OrthoDB" id="9812625at2"/>
<dbReference type="SUPFAM" id="SSF53720">
    <property type="entry name" value="ALDH-like"/>
    <property type="match status" value="1"/>
</dbReference>